<keyword evidence="8" id="KW-0131">Cell cycle</keyword>
<feature type="coiled-coil region" evidence="10">
    <location>
        <begin position="144"/>
        <end position="178"/>
    </location>
</feature>
<evidence type="ECO:0000256" key="9">
    <source>
        <dbReference type="ARBA" id="ARBA00023328"/>
    </source>
</evidence>
<reference evidence="12 13" key="1">
    <citation type="journal article" date="2016" name="Mol. Biol. Evol.">
        <title>Comparative Genomics of Early-Diverging Mushroom-Forming Fungi Provides Insights into the Origins of Lignocellulose Decay Capabilities.</title>
        <authorList>
            <person name="Nagy L.G."/>
            <person name="Riley R."/>
            <person name="Tritt A."/>
            <person name="Adam C."/>
            <person name="Daum C."/>
            <person name="Floudas D."/>
            <person name="Sun H."/>
            <person name="Yadav J.S."/>
            <person name="Pangilinan J."/>
            <person name="Larsson K.H."/>
            <person name="Matsuura K."/>
            <person name="Barry K."/>
            <person name="Labutti K."/>
            <person name="Kuo R."/>
            <person name="Ohm R.A."/>
            <person name="Bhattacharya S.S."/>
            <person name="Shirouzu T."/>
            <person name="Yoshinaga Y."/>
            <person name="Martin F.M."/>
            <person name="Grigoriev I.V."/>
            <person name="Hibbett D.S."/>
        </authorList>
    </citation>
    <scope>NUCLEOTIDE SEQUENCE [LARGE SCALE GENOMIC DNA]</scope>
    <source>
        <strain evidence="12 13">HHB12733</strain>
    </source>
</reference>
<dbReference type="PANTHER" id="PTHR15459">
    <property type="entry name" value="POLYAMINE-MODULATED FACTOR 1"/>
    <property type="match status" value="1"/>
</dbReference>
<evidence type="ECO:0000313" key="12">
    <source>
        <dbReference type="EMBL" id="KZT62470.1"/>
    </source>
</evidence>
<dbReference type="EMBL" id="KV423916">
    <property type="protein sequence ID" value="KZT62470.1"/>
    <property type="molecule type" value="Genomic_DNA"/>
</dbReference>
<feature type="compositionally biased region" description="Polar residues" evidence="11">
    <location>
        <begin position="1"/>
        <end position="12"/>
    </location>
</feature>
<gene>
    <name evidence="12" type="ORF">CALCODRAFT_489833</name>
</gene>
<sequence>MSATPEASTSEQAADPIDAVMQPVDPLEGHSKRFEYFYKALKLASQKLSTKWTEEDFAQCFPTWAKESPQGVAQVRVQIGEHIRDQIVEQSTAILDSYRAADGIDTLAAVIADGKDRLREGNTDGPDIWREGLTPKVLVQARTGRVLSGEKDRLEALLKELQNENAQLHASLEDKRAQRTAVSGELDTYLAGLDEALEQVNNLPLDDVNEWMETVVDPIPVEDR</sequence>
<dbReference type="GO" id="GO:0007059">
    <property type="term" value="P:chromosome segregation"/>
    <property type="evidence" value="ECO:0007669"/>
    <property type="project" value="TreeGrafter"/>
</dbReference>
<evidence type="ECO:0000256" key="3">
    <source>
        <dbReference type="ARBA" id="ARBA00022454"/>
    </source>
</evidence>
<proteinExistence type="predicted"/>
<dbReference type="AlphaFoldDB" id="A0A165JZG9"/>
<feature type="region of interest" description="Disordered" evidence="11">
    <location>
        <begin position="1"/>
        <end position="24"/>
    </location>
</feature>
<dbReference type="Proteomes" id="UP000076842">
    <property type="component" value="Unassembled WGS sequence"/>
</dbReference>
<keyword evidence="9" id="KW-0137">Centromere</keyword>
<protein>
    <recommendedName>
        <fullName evidence="14">Nnf1-domain-containing protein</fullName>
    </recommendedName>
</protein>
<dbReference type="Pfam" id="PF03980">
    <property type="entry name" value="Nnf1"/>
    <property type="match status" value="1"/>
</dbReference>
<evidence type="ECO:0008006" key="14">
    <source>
        <dbReference type="Google" id="ProtNLM"/>
    </source>
</evidence>
<evidence type="ECO:0000256" key="6">
    <source>
        <dbReference type="ARBA" id="ARBA00022838"/>
    </source>
</evidence>
<accession>A0A165JZG9</accession>
<keyword evidence="7" id="KW-0539">Nucleus</keyword>
<keyword evidence="10" id="KW-0175">Coiled coil</keyword>
<organism evidence="12 13">
    <name type="scientific">Calocera cornea HHB12733</name>
    <dbReference type="NCBI Taxonomy" id="1353952"/>
    <lineage>
        <taxon>Eukaryota</taxon>
        <taxon>Fungi</taxon>
        <taxon>Dikarya</taxon>
        <taxon>Basidiomycota</taxon>
        <taxon>Agaricomycotina</taxon>
        <taxon>Dacrymycetes</taxon>
        <taxon>Dacrymycetales</taxon>
        <taxon>Dacrymycetaceae</taxon>
        <taxon>Calocera</taxon>
    </lineage>
</organism>
<dbReference type="GO" id="GO:0000444">
    <property type="term" value="C:MIS12/MIND type complex"/>
    <property type="evidence" value="ECO:0007669"/>
    <property type="project" value="InterPro"/>
</dbReference>
<evidence type="ECO:0000256" key="7">
    <source>
        <dbReference type="ARBA" id="ARBA00023242"/>
    </source>
</evidence>
<dbReference type="GO" id="GO:0051301">
    <property type="term" value="P:cell division"/>
    <property type="evidence" value="ECO:0007669"/>
    <property type="project" value="UniProtKB-KW"/>
</dbReference>
<evidence type="ECO:0000256" key="1">
    <source>
        <dbReference type="ARBA" id="ARBA00004123"/>
    </source>
</evidence>
<evidence type="ECO:0000313" key="13">
    <source>
        <dbReference type="Proteomes" id="UP000076842"/>
    </source>
</evidence>
<evidence type="ECO:0000256" key="11">
    <source>
        <dbReference type="SAM" id="MobiDB-lite"/>
    </source>
</evidence>
<evidence type="ECO:0000256" key="5">
    <source>
        <dbReference type="ARBA" id="ARBA00022776"/>
    </source>
</evidence>
<keyword evidence="13" id="KW-1185">Reference proteome</keyword>
<dbReference type="InParanoid" id="A0A165JZG9"/>
<evidence type="ECO:0000256" key="2">
    <source>
        <dbReference type="ARBA" id="ARBA00004629"/>
    </source>
</evidence>
<evidence type="ECO:0000256" key="10">
    <source>
        <dbReference type="SAM" id="Coils"/>
    </source>
</evidence>
<keyword evidence="4" id="KW-0132">Cell division</keyword>
<dbReference type="PANTHER" id="PTHR15459:SF3">
    <property type="entry name" value="POLYAMINE-MODULATED FACTOR 1"/>
    <property type="match status" value="1"/>
</dbReference>
<name>A0A165JZG9_9BASI</name>
<evidence type="ECO:0000256" key="4">
    <source>
        <dbReference type="ARBA" id="ARBA00022618"/>
    </source>
</evidence>
<dbReference type="OrthoDB" id="18453at2759"/>
<dbReference type="InterPro" id="IPR007128">
    <property type="entry name" value="PMF1/Nnf1"/>
</dbReference>
<keyword evidence="5" id="KW-0498">Mitosis</keyword>
<comment type="subcellular location">
    <subcellularLocation>
        <location evidence="2">Chromosome</location>
        <location evidence="2">Centromere</location>
        <location evidence="2">Kinetochore</location>
    </subcellularLocation>
    <subcellularLocation>
        <location evidence="1">Nucleus</location>
    </subcellularLocation>
</comment>
<keyword evidence="3" id="KW-0158">Chromosome</keyword>
<evidence type="ECO:0000256" key="8">
    <source>
        <dbReference type="ARBA" id="ARBA00023306"/>
    </source>
</evidence>
<dbReference type="GO" id="GO:0005634">
    <property type="term" value="C:nucleus"/>
    <property type="evidence" value="ECO:0007669"/>
    <property type="project" value="UniProtKB-SubCell"/>
</dbReference>
<keyword evidence="6" id="KW-0995">Kinetochore</keyword>